<reference evidence="1 2" key="1">
    <citation type="journal article" date="2020" name="Mol. Biol. Evol.">
        <title>Distinct Expression and Methylation Patterns for Genes with Different Fates following a Single Whole-Genome Duplication in Flowering Plants.</title>
        <authorList>
            <person name="Shi T."/>
            <person name="Rahmani R.S."/>
            <person name="Gugger P.F."/>
            <person name="Wang M."/>
            <person name="Li H."/>
            <person name="Zhang Y."/>
            <person name="Li Z."/>
            <person name="Wang Q."/>
            <person name="Van de Peer Y."/>
            <person name="Marchal K."/>
            <person name="Chen J."/>
        </authorList>
    </citation>
    <scope>NUCLEOTIDE SEQUENCE [LARGE SCALE GENOMIC DNA]</scope>
    <source>
        <tissue evidence="1">Leaf</tissue>
    </source>
</reference>
<dbReference type="EMBL" id="DUZY01000001">
    <property type="protein sequence ID" value="DAD22225.1"/>
    <property type="molecule type" value="Genomic_DNA"/>
</dbReference>
<evidence type="ECO:0000313" key="2">
    <source>
        <dbReference type="Proteomes" id="UP000607653"/>
    </source>
</evidence>
<organism evidence="1 2">
    <name type="scientific">Nelumbo nucifera</name>
    <name type="common">Sacred lotus</name>
    <dbReference type="NCBI Taxonomy" id="4432"/>
    <lineage>
        <taxon>Eukaryota</taxon>
        <taxon>Viridiplantae</taxon>
        <taxon>Streptophyta</taxon>
        <taxon>Embryophyta</taxon>
        <taxon>Tracheophyta</taxon>
        <taxon>Spermatophyta</taxon>
        <taxon>Magnoliopsida</taxon>
        <taxon>Proteales</taxon>
        <taxon>Nelumbonaceae</taxon>
        <taxon>Nelumbo</taxon>
    </lineage>
</organism>
<evidence type="ECO:0000313" key="1">
    <source>
        <dbReference type="EMBL" id="DAD22225.1"/>
    </source>
</evidence>
<sequence>MRRNPEKLRLGIPEEEKSSGWAIFQEALTVLDLDLSTSAGGEEQSGGIWRLRPHFYSLSNWSVRFLETFVCIKTEDLGLGIPEEEKSSGWAIFQEALTVLDLDLSTSAGGEEQSGGIWKLRPHFYSPSNRSVRFLETFVCIKTEDLGLGIPEEKKLRLGNLPGGLNRS</sequence>
<gene>
    <name evidence="1" type="ORF">HUJ06_023688</name>
</gene>
<proteinExistence type="predicted"/>
<accession>A0A822XTS4</accession>
<dbReference type="AlphaFoldDB" id="A0A822XTS4"/>
<comment type="caution">
    <text evidence="1">The sequence shown here is derived from an EMBL/GenBank/DDBJ whole genome shotgun (WGS) entry which is preliminary data.</text>
</comment>
<name>A0A822XTS4_NELNU</name>
<dbReference type="Proteomes" id="UP000607653">
    <property type="component" value="Unassembled WGS sequence"/>
</dbReference>
<protein>
    <submittedName>
        <fullName evidence="1">Uncharacterized protein</fullName>
    </submittedName>
</protein>
<keyword evidence="2" id="KW-1185">Reference proteome</keyword>